<comment type="similarity">
    <text evidence="2">Belongs to the aldo/keto reductase family. Aldo/keto reductase 2 subfamily.</text>
</comment>
<keyword evidence="5" id="KW-1185">Reference proteome</keyword>
<dbReference type="Proteomes" id="UP001201262">
    <property type="component" value="Unassembled WGS sequence"/>
</dbReference>
<name>A0AAD4KU74_9EURO</name>
<dbReference type="GeneID" id="70248392"/>
<evidence type="ECO:0000259" key="3">
    <source>
        <dbReference type="Pfam" id="PF00248"/>
    </source>
</evidence>
<evidence type="ECO:0000256" key="2">
    <source>
        <dbReference type="ARBA" id="ARBA00038157"/>
    </source>
</evidence>
<evidence type="ECO:0000313" key="5">
    <source>
        <dbReference type="Proteomes" id="UP001201262"/>
    </source>
</evidence>
<dbReference type="RefSeq" id="XP_046074668.1">
    <property type="nucleotide sequence ID" value="XM_046218105.1"/>
</dbReference>
<organism evidence="4 5">
    <name type="scientific">Talaromyces proteolyticus</name>
    <dbReference type="NCBI Taxonomy" id="1131652"/>
    <lineage>
        <taxon>Eukaryota</taxon>
        <taxon>Fungi</taxon>
        <taxon>Dikarya</taxon>
        <taxon>Ascomycota</taxon>
        <taxon>Pezizomycotina</taxon>
        <taxon>Eurotiomycetes</taxon>
        <taxon>Eurotiomycetidae</taxon>
        <taxon>Eurotiales</taxon>
        <taxon>Trichocomaceae</taxon>
        <taxon>Talaromyces</taxon>
        <taxon>Talaromyces sect. Bacilispori</taxon>
    </lineage>
</organism>
<accession>A0AAD4KU74</accession>
<protein>
    <submittedName>
        <fullName evidence="4">NADP-dependent oxidoreductase domain-containing protein</fullName>
    </submittedName>
</protein>
<proteinExistence type="inferred from homology"/>
<gene>
    <name evidence="4" type="ORF">BGW36DRAFT_395924</name>
</gene>
<comment type="caution">
    <text evidence="4">The sequence shown here is derived from an EMBL/GenBank/DDBJ whole genome shotgun (WGS) entry which is preliminary data.</text>
</comment>
<dbReference type="Pfam" id="PF00248">
    <property type="entry name" value="Aldo_ket_red"/>
    <property type="match status" value="1"/>
</dbReference>
<evidence type="ECO:0000313" key="4">
    <source>
        <dbReference type="EMBL" id="KAH8700962.1"/>
    </source>
</evidence>
<keyword evidence="1" id="KW-0560">Oxidoreductase</keyword>
<sequence>MTTNHLRVIYGGADWTSANGFTPDRICQILKYLAKEGVLIGKTNVATFEFQINTKIPGGLWPHVEMTKENVIRSRQGSFKTLGVDQVDIYYIHAPGRKIPLKETLEGINELYKSGAFKYFEIEEVISIAKENKFVLPSVYQGFYNAVGRRVETDIFPILRKNNMSFHAYAPLGGGFLAKKPQDIAVNPKGRFASDHYKPMFNILFNKTDMLEFMAGFGKIAQEEGISQAELAYRWLRNHSFLRPELGDAVIIGCSYGRSLKIALEWLKAGPLSDTAVNRLDDIWKGVEKNAVLDVFNDLLDAGYTKAHLFDDFGDMSKVRFT</sequence>
<reference evidence="4" key="1">
    <citation type="submission" date="2021-12" db="EMBL/GenBank/DDBJ databases">
        <title>Convergent genome expansion in fungi linked to evolution of root-endophyte symbiosis.</title>
        <authorList>
            <consortium name="DOE Joint Genome Institute"/>
            <person name="Ke Y.-H."/>
            <person name="Bonito G."/>
            <person name="Liao H.-L."/>
            <person name="Looney B."/>
            <person name="Rojas-Flechas A."/>
            <person name="Nash J."/>
            <person name="Hameed K."/>
            <person name="Schadt C."/>
            <person name="Martin F."/>
            <person name="Crous P.W."/>
            <person name="Miettinen O."/>
            <person name="Magnuson J.K."/>
            <person name="Labbe J."/>
            <person name="Jacobson D."/>
            <person name="Doktycz M.J."/>
            <person name="Veneault-Fourrey C."/>
            <person name="Kuo A."/>
            <person name="Mondo S."/>
            <person name="Calhoun S."/>
            <person name="Riley R."/>
            <person name="Ohm R."/>
            <person name="LaButti K."/>
            <person name="Andreopoulos B."/>
            <person name="Pangilinan J."/>
            <person name="Nolan M."/>
            <person name="Tritt A."/>
            <person name="Clum A."/>
            <person name="Lipzen A."/>
            <person name="Daum C."/>
            <person name="Barry K."/>
            <person name="Grigoriev I.V."/>
            <person name="Vilgalys R."/>
        </authorList>
    </citation>
    <scope>NUCLEOTIDE SEQUENCE</scope>
    <source>
        <strain evidence="4">PMI_201</strain>
    </source>
</reference>
<dbReference type="GO" id="GO:0016491">
    <property type="term" value="F:oxidoreductase activity"/>
    <property type="evidence" value="ECO:0007669"/>
    <property type="project" value="UniProtKB-KW"/>
</dbReference>
<dbReference type="InterPro" id="IPR023210">
    <property type="entry name" value="NADP_OxRdtase_dom"/>
</dbReference>
<dbReference type="Gene3D" id="3.20.20.100">
    <property type="entry name" value="NADP-dependent oxidoreductase domain"/>
    <property type="match status" value="1"/>
</dbReference>
<dbReference type="InterPro" id="IPR036812">
    <property type="entry name" value="NAD(P)_OxRdtase_dom_sf"/>
</dbReference>
<dbReference type="SUPFAM" id="SSF51430">
    <property type="entry name" value="NAD(P)-linked oxidoreductase"/>
    <property type="match status" value="1"/>
</dbReference>
<dbReference type="InterPro" id="IPR050523">
    <property type="entry name" value="AKR_Detox_Biosynth"/>
</dbReference>
<feature type="domain" description="NADP-dependent oxidoreductase" evidence="3">
    <location>
        <begin position="43"/>
        <end position="284"/>
    </location>
</feature>
<dbReference type="EMBL" id="JAJTJA010000004">
    <property type="protein sequence ID" value="KAH8700962.1"/>
    <property type="molecule type" value="Genomic_DNA"/>
</dbReference>
<dbReference type="PANTHER" id="PTHR43364">
    <property type="entry name" value="NADH-SPECIFIC METHYLGLYOXAL REDUCTASE-RELATED"/>
    <property type="match status" value="1"/>
</dbReference>
<dbReference type="AlphaFoldDB" id="A0AAD4KU74"/>
<dbReference type="PANTHER" id="PTHR43364:SF4">
    <property type="entry name" value="NAD(P)-LINKED OXIDOREDUCTASE SUPERFAMILY PROTEIN"/>
    <property type="match status" value="1"/>
</dbReference>
<evidence type="ECO:0000256" key="1">
    <source>
        <dbReference type="ARBA" id="ARBA00023002"/>
    </source>
</evidence>